<gene>
    <name evidence="13" type="ORF">HHSLTHF2_04540</name>
</gene>
<name>A0A6F8U039_9GAMM</name>
<dbReference type="AlphaFoldDB" id="A0A6F8U039"/>
<evidence type="ECO:0000256" key="9">
    <source>
        <dbReference type="ARBA" id="ARBA00023136"/>
    </source>
</evidence>
<feature type="transmembrane region" description="Helical" evidence="11">
    <location>
        <begin position="34"/>
        <end position="52"/>
    </location>
</feature>
<organism evidence="13 14">
    <name type="scientific">Halomonas hydrothermalis</name>
    <dbReference type="NCBI Taxonomy" id="115561"/>
    <lineage>
        <taxon>Bacteria</taxon>
        <taxon>Pseudomonadati</taxon>
        <taxon>Pseudomonadota</taxon>
        <taxon>Gammaproteobacteria</taxon>
        <taxon>Oceanospirillales</taxon>
        <taxon>Halomonadaceae</taxon>
        <taxon>Halomonas</taxon>
    </lineage>
</organism>
<evidence type="ECO:0000256" key="6">
    <source>
        <dbReference type="ARBA" id="ARBA00022692"/>
    </source>
</evidence>
<dbReference type="PANTHER" id="PTHR30614:SF10">
    <property type="entry name" value="ARGININE ABC TRANSPORTER PERMEASE PROTEIN ARTM"/>
    <property type="match status" value="1"/>
</dbReference>
<dbReference type="InterPro" id="IPR010065">
    <property type="entry name" value="AA_ABC_transptr_permease_3TM"/>
</dbReference>
<dbReference type="Pfam" id="PF00528">
    <property type="entry name" value="BPD_transp_1"/>
    <property type="match status" value="1"/>
</dbReference>
<dbReference type="InterPro" id="IPR035906">
    <property type="entry name" value="MetI-like_sf"/>
</dbReference>
<evidence type="ECO:0000256" key="10">
    <source>
        <dbReference type="ARBA" id="ARBA00040319"/>
    </source>
</evidence>
<evidence type="ECO:0000256" key="1">
    <source>
        <dbReference type="ARBA" id="ARBA00004429"/>
    </source>
</evidence>
<keyword evidence="8 11" id="KW-1133">Transmembrane helix</keyword>
<keyword evidence="5" id="KW-0997">Cell inner membrane</keyword>
<feature type="transmembrane region" description="Helical" evidence="11">
    <location>
        <begin position="209"/>
        <end position="228"/>
    </location>
</feature>
<dbReference type="InterPro" id="IPR000515">
    <property type="entry name" value="MetI-like"/>
</dbReference>
<evidence type="ECO:0000256" key="7">
    <source>
        <dbReference type="ARBA" id="ARBA00022970"/>
    </source>
</evidence>
<dbReference type="GO" id="GO:0022857">
    <property type="term" value="F:transmembrane transporter activity"/>
    <property type="evidence" value="ECO:0007669"/>
    <property type="project" value="InterPro"/>
</dbReference>
<dbReference type="Gene3D" id="1.10.3720.10">
    <property type="entry name" value="MetI-like"/>
    <property type="match status" value="1"/>
</dbReference>
<dbReference type="CDD" id="cd06261">
    <property type="entry name" value="TM_PBP2"/>
    <property type="match status" value="1"/>
</dbReference>
<accession>A0A6F8U039</accession>
<protein>
    <recommendedName>
        <fullName evidence="10">Arginine ABC transporter permease protein ArtM</fullName>
    </recommendedName>
</protein>
<comment type="subcellular location">
    <subcellularLocation>
        <location evidence="1">Cell inner membrane</location>
        <topology evidence="1">Multi-pass membrane protein</topology>
    </subcellularLocation>
    <subcellularLocation>
        <location evidence="11">Cell membrane</location>
        <topology evidence="11">Multi-pass membrane protein</topology>
    </subcellularLocation>
</comment>
<dbReference type="InterPro" id="IPR043429">
    <property type="entry name" value="ArtM/GltK/GlnP/TcyL/YhdX-like"/>
</dbReference>
<dbReference type="NCBIfam" id="TIGR01726">
    <property type="entry name" value="HEQRo_perm_3TM"/>
    <property type="match status" value="1"/>
</dbReference>
<dbReference type="Proteomes" id="UP000502259">
    <property type="component" value="Chromosome"/>
</dbReference>
<dbReference type="GO" id="GO:0006865">
    <property type="term" value="P:amino acid transport"/>
    <property type="evidence" value="ECO:0007669"/>
    <property type="project" value="UniProtKB-KW"/>
</dbReference>
<dbReference type="PANTHER" id="PTHR30614">
    <property type="entry name" value="MEMBRANE COMPONENT OF AMINO ACID ABC TRANSPORTER"/>
    <property type="match status" value="1"/>
</dbReference>
<evidence type="ECO:0000256" key="2">
    <source>
        <dbReference type="ARBA" id="ARBA00010072"/>
    </source>
</evidence>
<evidence type="ECO:0000256" key="3">
    <source>
        <dbReference type="ARBA" id="ARBA00022448"/>
    </source>
</evidence>
<keyword evidence="9 11" id="KW-0472">Membrane</keyword>
<dbReference type="GO" id="GO:0043190">
    <property type="term" value="C:ATP-binding cassette (ABC) transporter complex"/>
    <property type="evidence" value="ECO:0007669"/>
    <property type="project" value="InterPro"/>
</dbReference>
<evidence type="ECO:0000256" key="5">
    <source>
        <dbReference type="ARBA" id="ARBA00022519"/>
    </source>
</evidence>
<proteinExistence type="inferred from homology"/>
<keyword evidence="6 11" id="KW-0812">Transmembrane</keyword>
<evidence type="ECO:0000313" key="14">
    <source>
        <dbReference type="Proteomes" id="UP000502259"/>
    </source>
</evidence>
<sequence>MIDMLMEPLTVWLAERAIFTPDTLAVYWQGIKTTLALVSLSLLVGFVISLPLSLARGSHHGWLRRPVQAFTYVFRGTPLLVQLYLIYYGVVFIDDIQESWLWPLVKEPFLPALLAFTLNTVAYTTEIFHGAIVNTPRGELEAAKACGMSRPLIYRRIVFPSAFRRALPAYGNEVILTLHASAIASTVTLMDITGAAQFVYSRFYAPFEAFIFAALIYLVITLTLLYVLRRLEARFNPQLRGVRKQRRKIMAFGNAIPQKP</sequence>
<dbReference type="EMBL" id="AP022843">
    <property type="protein sequence ID" value="BCB06564.1"/>
    <property type="molecule type" value="Genomic_DNA"/>
</dbReference>
<evidence type="ECO:0000313" key="13">
    <source>
        <dbReference type="EMBL" id="BCB06564.1"/>
    </source>
</evidence>
<keyword evidence="4" id="KW-1003">Cell membrane</keyword>
<evidence type="ECO:0000259" key="12">
    <source>
        <dbReference type="PROSITE" id="PS50928"/>
    </source>
</evidence>
<dbReference type="PROSITE" id="PS50928">
    <property type="entry name" value="ABC_TM1"/>
    <property type="match status" value="1"/>
</dbReference>
<feature type="domain" description="ABC transmembrane type-1" evidence="12">
    <location>
        <begin position="31"/>
        <end position="228"/>
    </location>
</feature>
<keyword evidence="7" id="KW-0029">Amino-acid transport</keyword>
<evidence type="ECO:0000256" key="4">
    <source>
        <dbReference type="ARBA" id="ARBA00022475"/>
    </source>
</evidence>
<dbReference type="SUPFAM" id="SSF161098">
    <property type="entry name" value="MetI-like"/>
    <property type="match status" value="1"/>
</dbReference>
<evidence type="ECO:0000256" key="11">
    <source>
        <dbReference type="RuleBase" id="RU363032"/>
    </source>
</evidence>
<evidence type="ECO:0000256" key="8">
    <source>
        <dbReference type="ARBA" id="ARBA00022989"/>
    </source>
</evidence>
<comment type="similarity">
    <text evidence="2">Belongs to the binding-protein-dependent transport system permease family. HisMQ subfamily.</text>
</comment>
<keyword evidence="3 11" id="KW-0813">Transport</keyword>
<reference evidence="13 14" key="1">
    <citation type="submission" date="2020-03" db="EMBL/GenBank/DDBJ databases">
        <title>Complete Genome Sequence of Halomonas hydrothermalis Strain Slthf2, Halophilic Bacterium Isolated from Deep-Sea Hydrothermal-Vent Environments.</title>
        <authorList>
            <person name="Takeyama N."/>
            <person name="Huang M."/>
            <person name="Sato K."/>
            <person name="Galipon J."/>
            <person name="Arakawa K."/>
        </authorList>
    </citation>
    <scope>NUCLEOTIDE SEQUENCE [LARGE SCALE GENOMIC DNA]</scope>
    <source>
        <strain evidence="13 14">Slthf2</strain>
    </source>
</reference>
<feature type="transmembrane region" description="Helical" evidence="11">
    <location>
        <begin position="72"/>
        <end position="93"/>
    </location>
</feature>
<keyword evidence="14" id="KW-1185">Reference proteome</keyword>